<dbReference type="AlphaFoldDB" id="A0A445AHJ8"/>
<dbReference type="GO" id="GO:0003723">
    <property type="term" value="F:RNA binding"/>
    <property type="evidence" value="ECO:0007669"/>
    <property type="project" value="InterPro"/>
</dbReference>
<evidence type="ECO:0000313" key="4">
    <source>
        <dbReference type="Proteomes" id="UP000289738"/>
    </source>
</evidence>
<dbReference type="Pfam" id="PF13041">
    <property type="entry name" value="PPR_2"/>
    <property type="match status" value="1"/>
</dbReference>
<accession>A0A445AHJ8</accession>
<keyword evidence="1" id="KW-0677">Repeat</keyword>
<dbReference type="InterPro" id="IPR046960">
    <property type="entry name" value="PPR_At4g14850-like_plant"/>
</dbReference>
<evidence type="ECO:0000256" key="2">
    <source>
        <dbReference type="PROSITE-ProRule" id="PRU00708"/>
    </source>
</evidence>
<dbReference type="Gramene" id="arahy.Tifrunner.gnm2.ann2.Ah12g231400.1">
    <property type="protein sequence ID" value="arahy.Tifrunner.gnm2.ann2.Ah12g231400.1-CDS-1"/>
    <property type="gene ID" value="arahy.Tifrunner.gnm2.ann2.Ah12g231400"/>
</dbReference>
<name>A0A445AHJ8_ARAHY</name>
<evidence type="ECO:0000313" key="3">
    <source>
        <dbReference type="EMBL" id="RYR25870.1"/>
    </source>
</evidence>
<dbReference type="PANTHER" id="PTHR47926">
    <property type="entry name" value="PENTATRICOPEPTIDE REPEAT-CONTAINING PROTEIN"/>
    <property type="match status" value="1"/>
</dbReference>
<dbReference type="Proteomes" id="UP000289738">
    <property type="component" value="Chromosome B02"/>
</dbReference>
<dbReference type="SMR" id="A0A445AHJ8"/>
<keyword evidence="4" id="KW-1185">Reference proteome</keyword>
<reference evidence="3 4" key="1">
    <citation type="submission" date="2019-01" db="EMBL/GenBank/DDBJ databases">
        <title>Sequencing of cultivated peanut Arachis hypogaea provides insights into genome evolution and oil improvement.</title>
        <authorList>
            <person name="Chen X."/>
        </authorList>
    </citation>
    <scope>NUCLEOTIDE SEQUENCE [LARGE SCALE GENOMIC DNA]</scope>
    <source>
        <strain evidence="4">cv. Fuhuasheng</strain>
        <tissue evidence="3">Leaves</tissue>
    </source>
</reference>
<dbReference type="EMBL" id="SDMP01000012">
    <property type="protein sequence ID" value="RYR25870.1"/>
    <property type="molecule type" value="Genomic_DNA"/>
</dbReference>
<dbReference type="InterPro" id="IPR002885">
    <property type="entry name" value="PPR_rpt"/>
</dbReference>
<dbReference type="GO" id="GO:0009451">
    <property type="term" value="P:RNA modification"/>
    <property type="evidence" value="ECO:0007669"/>
    <property type="project" value="InterPro"/>
</dbReference>
<dbReference type="NCBIfam" id="TIGR00756">
    <property type="entry name" value="PPR"/>
    <property type="match status" value="1"/>
</dbReference>
<evidence type="ECO:0008006" key="5">
    <source>
        <dbReference type="Google" id="ProtNLM"/>
    </source>
</evidence>
<comment type="caution">
    <text evidence="3">The sequence shown here is derived from an EMBL/GenBank/DDBJ whole genome shotgun (WGS) entry which is preliminary data.</text>
</comment>
<dbReference type="Pfam" id="PF01535">
    <property type="entry name" value="PPR"/>
    <property type="match status" value="1"/>
</dbReference>
<evidence type="ECO:0000256" key="1">
    <source>
        <dbReference type="ARBA" id="ARBA00022737"/>
    </source>
</evidence>
<protein>
    <recommendedName>
        <fullName evidence="5">Pentatricopeptide repeat-containing protein</fullName>
    </recommendedName>
</protein>
<feature type="repeat" description="PPR" evidence="2">
    <location>
        <begin position="94"/>
        <end position="128"/>
    </location>
</feature>
<gene>
    <name evidence="3" type="ORF">Ahy_B02g059898</name>
</gene>
<dbReference type="PROSITE" id="PS51375">
    <property type="entry name" value="PPR"/>
    <property type="match status" value="1"/>
</dbReference>
<sequence length="149" mass="16465">MVSSYNRNECFREALASFIQMQESQVEPNAVTMINALYSCARLGRLKEGKSVHCFILRKAMDLGDLDLGPALVEFYVAFWEPSSCHKLLNITENIVSWNILISFYARAGLHENTMVLFANMLSKGLIPDSYSLASSISASAGIGSIEFG</sequence>
<dbReference type="PANTHER" id="PTHR47926:SF347">
    <property type="entry name" value="PENTATRICOPEPTIDE REPEAT-CONTAINING PROTEIN"/>
    <property type="match status" value="1"/>
</dbReference>
<dbReference type="InterPro" id="IPR011990">
    <property type="entry name" value="TPR-like_helical_dom_sf"/>
</dbReference>
<dbReference type="Gene3D" id="1.25.40.10">
    <property type="entry name" value="Tetratricopeptide repeat domain"/>
    <property type="match status" value="1"/>
</dbReference>
<organism evidence="3 4">
    <name type="scientific">Arachis hypogaea</name>
    <name type="common">Peanut</name>
    <dbReference type="NCBI Taxonomy" id="3818"/>
    <lineage>
        <taxon>Eukaryota</taxon>
        <taxon>Viridiplantae</taxon>
        <taxon>Streptophyta</taxon>
        <taxon>Embryophyta</taxon>
        <taxon>Tracheophyta</taxon>
        <taxon>Spermatophyta</taxon>
        <taxon>Magnoliopsida</taxon>
        <taxon>eudicotyledons</taxon>
        <taxon>Gunneridae</taxon>
        <taxon>Pentapetalae</taxon>
        <taxon>rosids</taxon>
        <taxon>fabids</taxon>
        <taxon>Fabales</taxon>
        <taxon>Fabaceae</taxon>
        <taxon>Papilionoideae</taxon>
        <taxon>50 kb inversion clade</taxon>
        <taxon>dalbergioids sensu lato</taxon>
        <taxon>Dalbergieae</taxon>
        <taxon>Pterocarpus clade</taxon>
        <taxon>Arachis</taxon>
    </lineage>
</organism>
<proteinExistence type="predicted"/>